<name>A0A375GKH8_9BURK</name>
<dbReference type="Proteomes" id="UP000256862">
    <property type="component" value="Plasmid CO2235_mp"/>
</dbReference>
<dbReference type="EMBL" id="OGUS01000137">
    <property type="protein sequence ID" value="SPC19803.1"/>
    <property type="molecule type" value="Genomic_DNA"/>
</dbReference>
<accession>A0A375GKH8</accession>
<dbReference type="AlphaFoldDB" id="A0A375GKH8"/>
<proteinExistence type="predicted"/>
<comment type="caution">
    <text evidence="1">The sequence shown here is derived from an EMBL/GenBank/DDBJ whole genome shotgun (WGS) entry which is preliminary data.</text>
</comment>
<gene>
    <name evidence="1" type="ORF">CO2235_MP20214</name>
</gene>
<protein>
    <submittedName>
        <fullName evidence="1">Uncharacterized protein</fullName>
    </submittedName>
</protein>
<organism evidence="1">
    <name type="scientific">Cupriavidus oxalaticus</name>
    <dbReference type="NCBI Taxonomy" id="96344"/>
    <lineage>
        <taxon>Bacteria</taxon>
        <taxon>Pseudomonadati</taxon>
        <taxon>Pseudomonadota</taxon>
        <taxon>Betaproteobacteria</taxon>
        <taxon>Burkholderiales</taxon>
        <taxon>Burkholderiaceae</taxon>
        <taxon>Cupriavidus</taxon>
    </lineage>
</organism>
<evidence type="ECO:0000313" key="1">
    <source>
        <dbReference type="EMBL" id="SPC19803.1"/>
    </source>
</evidence>
<sequence>MARNRTQFCAAKKNLRLFTSAYPFLRRTRFCVGMPVRQGFGMRTNFCGLIPGRRGGTRTRFCVDSHCPADRGTAKFPLYIDQLLKASAYTQRIRQGGALWTGVPVSASQPSLHFALIRSTFPEIQDAVPVSA</sequence>
<reference evidence="1" key="1">
    <citation type="submission" date="2018-01" db="EMBL/GenBank/DDBJ databases">
        <authorList>
            <person name="Clerissi C."/>
        </authorList>
    </citation>
    <scope>NUCLEOTIDE SEQUENCE</scope>
    <source>
        <strain evidence="1">Cupriavidus oxalaticus LMG 2235</strain>
    </source>
</reference>